<dbReference type="GO" id="GO:0005886">
    <property type="term" value="C:plasma membrane"/>
    <property type="evidence" value="ECO:0007669"/>
    <property type="project" value="UniProtKB-SubCell"/>
</dbReference>
<dbReference type="OrthoDB" id="1446022at2"/>
<keyword evidence="1" id="KW-0812">Transmembrane</keyword>
<keyword evidence="1" id="KW-0472">Membrane</keyword>
<feature type="transmembrane region" description="Helical" evidence="1">
    <location>
        <begin position="20"/>
        <end position="43"/>
    </location>
</feature>
<protein>
    <recommendedName>
        <fullName evidence="4">OadG family protein</fullName>
    </recommendedName>
</protein>
<keyword evidence="1" id="KW-1133">Transmembrane helix</keyword>
<dbReference type="AlphaFoldDB" id="A0A4Q1JNP7"/>
<accession>A0A4Q1JNP7</accession>
<dbReference type="GO" id="GO:0036376">
    <property type="term" value="P:sodium ion export across plasma membrane"/>
    <property type="evidence" value="ECO:0007669"/>
    <property type="project" value="InterPro"/>
</dbReference>
<gene>
    <name evidence="2" type="ORF">EO244_04850</name>
</gene>
<evidence type="ECO:0000313" key="2">
    <source>
        <dbReference type="EMBL" id="RXQ96173.1"/>
    </source>
</evidence>
<keyword evidence="3" id="KW-1185">Reference proteome</keyword>
<dbReference type="GO" id="GO:0015081">
    <property type="term" value="F:sodium ion transmembrane transporter activity"/>
    <property type="evidence" value="ECO:0007669"/>
    <property type="project" value="InterPro"/>
</dbReference>
<sequence>MSYINLLSIGSQGGWTVALVGYGIVFVALVALVIVFVNLPKLLQINLRSKLKKQGKVSSDSEDLSIEGSVNAAIAMALYMHFDQIHDEESNIITIKKVTKNYSPWSSKIYGVMNQPR</sequence>
<evidence type="ECO:0000256" key="1">
    <source>
        <dbReference type="SAM" id="Phobius"/>
    </source>
</evidence>
<comment type="caution">
    <text evidence="2">The sequence shown here is derived from an EMBL/GenBank/DDBJ whole genome shotgun (WGS) entry which is preliminary data.</text>
</comment>
<evidence type="ECO:0000313" key="3">
    <source>
        <dbReference type="Proteomes" id="UP000289703"/>
    </source>
</evidence>
<dbReference type="Proteomes" id="UP000289703">
    <property type="component" value="Unassembled WGS sequence"/>
</dbReference>
<organism evidence="2 3">
    <name type="scientific">Ancylomarina salipaludis</name>
    <dbReference type="NCBI Taxonomy" id="2501299"/>
    <lineage>
        <taxon>Bacteria</taxon>
        <taxon>Pseudomonadati</taxon>
        <taxon>Bacteroidota</taxon>
        <taxon>Bacteroidia</taxon>
        <taxon>Marinilabiliales</taxon>
        <taxon>Marinifilaceae</taxon>
        <taxon>Ancylomarina</taxon>
    </lineage>
</organism>
<dbReference type="EMBL" id="SAXA01000003">
    <property type="protein sequence ID" value="RXQ96173.1"/>
    <property type="molecule type" value="Genomic_DNA"/>
</dbReference>
<evidence type="ECO:0008006" key="4">
    <source>
        <dbReference type="Google" id="ProtNLM"/>
    </source>
</evidence>
<dbReference type="RefSeq" id="WP_129253509.1">
    <property type="nucleotide sequence ID" value="NZ_SAXA01000003.1"/>
</dbReference>
<proteinExistence type="predicted"/>
<reference evidence="2 3" key="1">
    <citation type="submission" date="2019-01" db="EMBL/GenBank/DDBJ databases">
        <title>Ancylomarina salipaludis sp. nov., isolated from a salt marsh.</title>
        <authorList>
            <person name="Yoon J.-H."/>
        </authorList>
    </citation>
    <scope>NUCLEOTIDE SEQUENCE [LARGE SCALE GENOMIC DNA]</scope>
    <source>
        <strain evidence="2 3">SHSM-M15</strain>
    </source>
</reference>
<name>A0A4Q1JNP7_9BACT</name>